<gene>
    <name evidence="3" type="ORF">NU887_00215</name>
</gene>
<feature type="transmembrane region" description="Helical" evidence="1">
    <location>
        <begin position="120"/>
        <end position="139"/>
    </location>
</feature>
<feature type="transmembrane region" description="Helical" evidence="1">
    <location>
        <begin position="88"/>
        <end position="108"/>
    </location>
</feature>
<organism evidence="3 4">
    <name type="scientific">Aquiflexum gelatinilyticum</name>
    <dbReference type="NCBI Taxonomy" id="2961943"/>
    <lineage>
        <taxon>Bacteria</taxon>
        <taxon>Pseudomonadati</taxon>
        <taxon>Bacteroidota</taxon>
        <taxon>Cytophagia</taxon>
        <taxon>Cytophagales</taxon>
        <taxon>Cyclobacteriaceae</taxon>
        <taxon>Aquiflexum</taxon>
    </lineage>
</organism>
<proteinExistence type="predicted"/>
<reference evidence="3" key="1">
    <citation type="submission" date="2022-08" db="EMBL/GenBank/DDBJ databases">
        <authorList>
            <person name="Zhang D."/>
        </authorList>
    </citation>
    <scope>NUCLEOTIDE SEQUENCE</scope>
    <source>
        <strain evidence="3">XJ19-11</strain>
    </source>
</reference>
<evidence type="ECO:0000313" key="4">
    <source>
        <dbReference type="Proteomes" id="UP001142175"/>
    </source>
</evidence>
<feature type="transmembrane region" description="Helical" evidence="1">
    <location>
        <begin position="187"/>
        <end position="205"/>
    </location>
</feature>
<dbReference type="EMBL" id="JANSUY010000001">
    <property type="protein sequence ID" value="MCR9013430.1"/>
    <property type="molecule type" value="Genomic_DNA"/>
</dbReference>
<keyword evidence="2" id="KW-0732">Signal</keyword>
<keyword evidence="1" id="KW-0812">Transmembrane</keyword>
<protein>
    <submittedName>
        <fullName evidence="3">Uncharacterized protein</fullName>
    </submittedName>
</protein>
<dbReference type="AlphaFoldDB" id="A0A9X2T049"/>
<feature type="chain" id="PRO_5040968958" evidence="2">
    <location>
        <begin position="21"/>
        <end position="207"/>
    </location>
</feature>
<accession>A0A9X2T049</accession>
<keyword evidence="1" id="KW-0472">Membrane</keyword>
<dbReference type="RefSeq" id="WP_258421333.1">
    <property type="nucleotide sequence ID" value="NZ_JANSUY010000001.1"/>
</dbReference>
<name>A0A9X2T049_9BACT</name>
<evidence type="ECO:0000256" key="1">
    <source>
        <dbReference type="SAM" id="Phobius"/>
    </source>
</evidence>
<evidence type="ECO:0000256" key="2">
    <source>
        <dbReference type="SAM" id="SignalP"/>
    </source>
</evidence>
<feature type="signal peptide" evidence="2">
    <location>
        <begin position="1"/>
        <end position="20"/>
    </location>
</feature>
<evidence type="ECO:0000313" key="3">
    <source>
        <dbReference type="EMBL" id="MCR9013430.1"/>
    </source>
</evidence>
<dbReference type="Proteomes" id="UP001142175">
    <property type="component" value="Unassembled WGS sequence"/>
</dbReference>
<sequence length="207" mass="22712">MKKFITIITILIATTYSALAQDVDSLLLSLDSEIEEPVKLLPDKIMFTQRIFWGERGLLRRTGIMPLNEENRIKELKIRRTMLVTHQVLGYATLAGMIAQGIVGGKLYNGETQLKDAHESLAAAVNIGYFTGAALSLFSPPPLISKEVKGLNSIKAHKILASIHFTAMVATNMLAEKAEDPRYAKFHKAAAFTAFGAFAGATIVMKF</sequence>
<keyword evidence="1" id="KW-1133">Transmembrane helix</keyword>
<comment type="caution">
    <text evidence="3">The sequence shown here is derived from an EMBL/GenBank/DDBJ whole genome shotgun (WGS) entry which is preliminary data.</text>
</comment>
<keyword evidence="4" id="KW-1185">Reference proteome</keyword>